<dbReference type="STRING" id="180332.GCA_000797495_05514"/>
<gene>
    <name evidence="3" type="ORF">DSM106044_00351</name>
</gene>
<evidence type="ECO:0000313" key="4">
    <source>
        <dbReference type="Proteomes" id="UP000306509"/>
    </source>
</evidence>
<dbReference type="InterPro" id="IPR005527">
    <property type="entry name" value="MinE"/>
</dbReference>
<dbReference type="Proteomes" id="UP000306509">
    <property type="component" value="Unassembled WGS sequence"/>
</dbReference>
<dbReference type="Gene3D" id="3.30.1070.10">
    <property type="entry name" value="Cell division topological specificity factor MinE"/>
    <property type="match status" value="1"/>
</dbReference>
<proteinExistence type="inferred from homology"/>
<evidence type="ECO:0000256" key="1">
    <source>
        <dbReference type="ARBA" id="ARBA00008168"/>
    </source>
</evidence>
<dbReference type="NCBIfam" id="TIGR01215">
    <property type="entry name" value="minE"/>
    <property type="match status" value="1"/>
</dbReference>
<reference evidence="3 4" key="1">
    <citation type="journal article" date="2019" name="Anaerobe">
        <title>Detection of Robinsoniella peoriensis in multiple bone samples of a trauma patient.</title>
        <authorList>
            <person name="Schrottner P."/>
            <person name="Hartwich K."/>
            <person name="Bunk B."/>
            <person name="Schober I."/>
            <person name="Helbig S."/>
            <person name="Rudolph W.W."/>
            <person name="Gunzer F."/>
        </authorList>
    </citation>
    <scope>NUCLEOTIDE SEQUENCE [LARGE SCALE GENOMIC DNA]</scope>
    <source>
        <strain evidence="3 4">DSM 106044</strain>
    </source>
</reference>
<keyword evidence="3" id="KW-0131">Cell cycle</keyword>
<dbReference type="GO" id="GO:0051301">
    <property type="term" value="P:cell division"/>
    <property type="evidence" value="ECO:0007669"/>
    <property type="project" value="UniProtKB-KW"/>
</dbReference>
<dbReference type="GO" id="GO:0032955">
    <property type="term" value="P:regulation of division septum assembly"/>
    <property type="evidence" value="ECO:0007669"/>
    <property type="project" value="InterPro"/>
</dbReference>
<dbReference type="InterPro" id="IPR036707">
    <property type="entry name" value="MinE_sf"/>
</dbReference>
<dbReference type="EMBL" id="QGQD01000006">
    <property type="protein sequence ID" value="TLD02852.1"/>
    <property type="molecule type" value="Genomic_DNA"/>
</dbReference>
<dbReference type="OrthoDB" id="9796578at2"/>
<dbReference type="Pfam" id="PF03776">
    <property type="entry name" value="MinE"/>
    <property type="match status" value="1"/>
</dbReference>
<comment type="similarity">
    <text evidence="1">Belongs to the MinE family.</text>
</comment>
<dbReference type="RefSeq" id="WP_027294085.1">
    <property type="nucleotide sequence ID" value="NZ_CABMJZ010000062.1"/>
</dbReference>
<comment type="caution">
    <text evidence="3">The sequence shown here is derived from an EMBL/GenBank/DDBJ whole genome shotgun (WGS) entry which is preliminary data.</text>
</comment>
<evidence type="ECO:0000313" key="3">
    <source>
        <dbReference type="EMBL" id="TLD02852.1"/>
    </source>
</evidence>
<comment type="function">
    <text evidence="2">Prevents the cell division inhibition by proteins MinC and MinD at internal division sites while permitting inhibition at polar sites. This ensures cell division at the proper site by restricting the formation of a division septum at the midpoint of the long axis of the cell.</text>
</comment>
<keyword evidence="4" id="KW-1185">Reference proteome</keyword>
<dbReference type="AlphaFoldDB" id="A0A4U8QCL9"/>
<organism evidence="3 4">
    <name type="scientific">Robinsoniella peoriensis</name>
    <dbReference type="NCBI Taxonomy" id="180332"/>
    <lineage>
        <taxon>Bacteria</taxon>
        <taxon>Bacillati</taxon>
        <taxon>Bacillota</taxon>
        <taxon>Clostridia</taxon>
        <taxon>Lachnospirales</taxon>
        <taxon>Lachnospiraceae</taxon>
        <taxon>Robinsoniella</taxon>
    </lineage>
</organism>
<sequence length="83" mass="9524">MINFHGFRKTCSKDVARDRLKLLLTSERLDCSAENMALMKKDLIKVIQKYMDIDEESMDIHIDVINEIEQGAGNVKTIQIKGL</sequence>
<dbReference type="SUPFAM" id="SSF55229">
    <property type="entry name" value="Cell division protein MinE topological specificity domain"/>
    <property type="match status" value="1"/>
</dbReference>
<evidence type="ECO:0000256" key="2">
    <source>
        <dbReference type="ARBA" id="ARBA00025265"/>
    </source>
</evidence>
<name>A0A4U8QCL9_9FIRM</name>
<keyword evidence="3" id="KW-0132">Cell division</keyword>
<accession>A0A4U8QCL9</accession>
<protein>
    <submittedName>
        <fullName evidence="3">Cell division topological specificity factor MinE</fullName>
    </submittedName>
</protein>